<protein>
    <submittedName>
        <fullName evidence="1">Uncharacterized protein</fullName>
    </submittedName>
</protein>
<keyword evidence="2" id="KW-1185">Reference proteome</keyword>
<reference evidence="1 2" key="1">
    <citation type="submission" date="2013-03" db="EMBL/GenBank/DDBJ databases">
        <title>The Genome Sequence of Cladophialophora psammophila CBS 110553.</title>
        <authorList>
            <consortium name="The Broad Institute Genomics Platform"/>
            <person name="Cuomo C."/>
            <person name="de Hoog S."/>
            <person name="Gorbushina A."/>
            <person name="Walker B."/>
            <person name="Young S.K."/>
            <person name="Zeng Q."/>
            <person name="Gargeya S."/>
            <person name="Fitzgerald M."/>
            <person name="Haas B."/>
            <person name="Abouelleil A."/>
            <person name="Allen A.W."/>
            <person name="Alvarado L."/>
            <person name="Arachchi H.M."/>
            <person name="Berlin A.M."/>
            <person name="Chapman S.B."/>
            <person name="Gainer-Dewar J."/>
            <person name="Goldberg J."/>
            <person name="Griggs A."/>
            <person name="Gujja S."/>
            <person name="Hansen M."/>
            <person name="Howarth C."/>
            <person name="Imamovic A."/>
            <person name="Ireland A."/>
            <person name="Larimer J."/>
            <person name="McCowan C."/>
            <person name="Murphy C."/>
            <person name="Pearson M."/>
            <person name="Poon T.W."/>
            <person name="Priest M."/>
            <person name="Roberts A."/>
            <person name="Saif S."/>
            <person name="Shea T."/>
            <person name="Sisk P."/>
            <person name="Sykes S."/>
            <person name="Wortman J."/>
            <person name="Nusbaum C."/>
            <person name="Birren B."/>
        </authorList>
    </citation>
    <scope>NUCLEOTIDE SEQUENCE [LARGE SCALE GENOMIC DNA]</scope>
    <source>
        <strain evidence="1 2">CBS 110553</strain>
    </source>
</reference>
<dbReference type="AlphaFoldDB" id="W9X1S5"/>
<dbReference type="RefSeq" id="XP_007744630.1">
    <property type="nucleotide sequence ID" value="XM_007746440.1"/>
</dbReference>
<dbReference type="HOGENOM" id="CLU_2654302_0_0_1"/>
<organism evidence="1 2">
    <name type="scientific">Cladophialophora psammophila CBS 110553</name>
    <dbReference type="NCBI Taxonomy" id="1182543"/>
    <lineage>
        <taxon>Eukaryota</taxon>
        <taxon>Fungi</taxon>
        <taxon>Dikarya</taxon>
        <taxon>Ascomycota</taxon>
        <taxon>Pezizomycotina</taxon>
        <taxon>Eurotiomycetes</taxon>
        <taxon>Chaetothyriomycetidae</taxon>
        <taxon>Chaetothyriales</taxon>
        <taxon>Herpotrichiellaceae</taxon>
        <taxon>Cladophialophora</taxon>
    </lineage>
</organism>
<accession>W9X1S5</accession>
<proteinExistence type="predicted"/>
<name>W9X1S5_9EURO</name>
<gene>
    <name evidence="1" type="ORF">A1O5_05842</name>
</gene>
<evidence type="ECO:0000313" key="2">
    <source>
        <dbReference type="Proteomes" id="UP000019471"/>
    </source>
</evidence>
<evidence type="ECO:0000313" key="1">
    <source>
        <dbReference type="EMBL" id="EXJ70851.1"/>
    </source>
</evidence>
<comment type="caution">
    <text evidence="1">The sequence shown here is derived from an EMBL/GenBank/DDBJ whole genome shotgun (WGS) entry which is preliminary data.</text>
</comment>
<dbReference type="GeneID" id="19190557"/>
<dbReference type="EMBL" id="AMGX01000008">
    <property type="protein sequence ID" value="EXJ70851.1"/>
    <property type="molecule type" value="Genomic_DNA"/>
</dbReference>
<dbReference type="Proteomes" id="UP000019471">
    <property type="component" value="Unassembled WGS sequence"/>
</dbReference>
<sequence length="76" mass="8156">MPDDQDVMGQILVDVVKISLDAGAPVDQGSASRDICVTPFTAAEEEIFVNAVELMVEHGATFEGCHVDNKPKRLAN</sequence>